<reference evidence="3" key="1">
    <citation type="submission" date="2022-01" db="EMBL/GenBank/DDBJ databases">
        <title>Colwellia maritima, isolated from seawater.</title>
        <authorList>
            <person name="Kristyanto S."/>
            <person name="Jung J."/>
            <person name="Jeon C.O."/>
        </authorList>
    </citation>
    <scope>NUCLEOTIDE SEQUENCE</scope>
    <source>
        <strain evidence="3">MSW7</strain>
    </source>
</reference>
<feature type="coiled-coil region" evidence="1">
    <location>
        <begin position="78"/>
        <end position="105"/>
    </location>
</feature>
<feature type="signal peptide" evidence="2">
    <location>
        <begin position="1"/>
        <end position="18"/>
    </location>
</feature>
<evidence type="ECO:0000313" key="4">
    <source>
        <dbReference type="Proteomes" id="UP001139646"/>
    </source>
</evidence>
<sequence>MLYKISWLLALATLTTHANTIYKCQDGDNVIFSQIPCETDNVENIQVDYSKTQNNVTFKSNKVASTNNNTDPMLYTLAKKKERSIAKIERLTQRYNEEIDKVRTKGLDAGVNRVGSSYLVLLTEQIQTVKAKYQKDIQEEKNTLKEIEQKMSEAH</sequence>
<evidence type="ECO:0000256" key="2">
    <source>
        <dbReference type="SAM" id="SignalP"/>
    </source>
</evidence>
<evidence type="ECO:0000256" key="1">
    <source>
        <dbReference type="SAM" id="Coils"/>
    </source>
</evidence>
<keyword evidence="1" id="KW-0175">Coiled coil</keyword>
<dbReference type="Proteomes" id="UP001139646">
    <property type="component" value="Unassembled WGS sequence"/>
</dbReference>
<organism evidence="3 4">
    <name type="scientific">Colwellia maritima</name>
    <dbReference type="NCBI Taxonomy" id="2912588"/>
    <lineage>
        <taxon>Bacteria</taxon>
        <taxon>Pseudomonadati</taxon>
        <taxon>Pseudomonadota</taxon>
        <taxon>Gammaproteobacteria</taxon>
        <taxon>Alteromonadales</taxon>
        <taxon>Colwelliaceae</taxon>
        <taxon>Colwellia</taxon>
    </lineage>
</organism>
<protein>
    <submittedName>
        <fullName evidence="3">DUF4124 domain-containing protein</fullName>
    </submittedName>
</protein>
<dbReference type="RefSeq" id="WP_242288228.1">
    <property type="nucleotide sequence ID" value="NZ_JAKKSL010000005.1"/>
</dbReference>
<keyword evidence="4" id="KW-1185">Reference proteome</keyword>
<accession>A0ABS9X529</accession>
<proteinExistence type="predicted"/>
<name>A0ABS9X529_9GAMM</name>
<keyword evidence="2" id="KW-0732">Signal</keyword>
<evidence type="ECO:0000313" key="3">
    <source>
        <dbReference type="EMBL" id="MCI2285343.1"/>
    </source>
</evidence>
<feature type="chain" id="PRO_5046116613" evidence="2">
    <location>
        <begin position="19"/>
        <end position="155"/>
    </location>
</feature>
<gene>
    <name evidence="3" type="ORF">L3081_20595</name>
</gene>
<dbReference type="EMBL" id="JAKKSL010000005">
    <property type="protein sequence ID" value="MCI2285343.1"/>
    <property type="molecule type" value="Genomic_DNA"/>
</dbReference>
<comment type="caution">
    <text evidence="3">The sequence shown here is derived from an EMBL/GenBank/DDBJ whole genome shotgun (WGS) entry which is preliminary data.</text>
</comment>